<dbReference type="STRING" id="121616.GA0070216_113103"/>
<evidence type="ECO:0000313" key="2">
    <source>
        <dbReference type="EMBL" id="SCF40012.1"/>
    </source>
</evidence>
<dbReference type="RefSeq" id="WP_141723163.1">
    <property type="nucleotide sequence ID" value="NZ_FMCU01000013.1"/>
</dbReference>
<keyword evidence="3" id="KW-1185">Reference proteome</keyword>
<name>A0A1C5A464_9ACTN</name>
<feature type="compositionally biased region" description="Low complexity" evidence="1">
    <location>
        <begin position="620"/>
        <end position="639"/>
    </location>
</feature>
<dbReference type="OrthoDB" id="3320501at2"/>
<accession>A0A1C5A464</accession>
<evidence type="ECO:0000256" key="1">
    <source>
        <dbReference type="SAM" id="MobiDB-lite"/>
    </source>
</evidence>
<evidence type="ECO:0000313" key="3">
    <source>
        <dbReference type="Proteomes" id="UP000198797"/>
    </source>
</evidence>
<dbReference type="AlphaFoldDB" id="A0A1C5A464"/>
<dbReference type="Gene3D" id="3.90.176.10">
    <property type="entry name" value="Toxin ADP-ribosyltransferase, Chain A, domain 1"/>
    <property type="match status" value="1"/>
</dbReference>
<gene>
    <name evidence="2" type="ORF">GA0070216_113103</name>
</gene>
<dbReference type="EMBL" id="FMCU01000013">
    <property type="protein sequence ID" value="SCF40012.1"/>
    <property type="molecule type" value="Genomic_DNA"/>
</dbReference>
<feature type="region of interest" description="Disordered" evidence="1">
    <location>
        <begin position="527"/>
        <end position="646"/>
    </location>
</feature>
<feature type="compositionally biased region" description="Polar residues" evidence="1">
    <location>
        <begin position="566"/>
        <end position="581"/>
    </location>
</feature>
<dbReference type="Proteomes" id="UP000198797">
    <property type="component" value="Unassembled WGS sequence"/>
</dbReference>
<protein>
    <submittedName>
        <fullName evidence="2">Uncharacterized protein</fullName>
    </submittedName>
</protein>
<sequence>MMGFLRSHPPAAILRHTVGNALVLHARERISPQARSLALTVVEDPDHDIVVLDLYEDPPVGIWESVAATLRRRRRRRGIRLIVCGVPHQTGALAGQWLCDRLRRPVVTPHGQLVRATNGTLFVPTTEGSGWVRYRPGRTPVWESQRYPAPPWDGSAAQFTPTSAVAAVEPIPGGVWIRDTRDAVVVSDRGQWLVSAVPCQNEAMTVVLGCPGTPPLALDSVARFWRGLDPDGRRQARFVHYGPVQLPVGEALGQRLADLLESPVVCFAGVPVGRPDRLRMFTVRPDGCPGWQVFTRDLCFSPRRAAADPATLPRILSHEAPPLLGDPVGPLTYQYASDAVVEIVQSGLWVRDAEVPPNAGRIRAHLPDPASLALIVDDTVPARLPRLRELADDLTARLDPATRGGSALQLASAVAAGRRARSAVADGTLDDGRTYRFTAADLALDDGRTYRFTAADLALDEPVEVAPPPAEVRAGMTAPGPLSPSWVPTIPPVADVPGLAAAEFVVAPVEQARAPEAVPDLNGAPAPQAHRIGGRAAGPAGGRLVPVAPTGERRQPAVPAGPVPLRTSSGRLTDPATTTALWHQPASVDTPTGTGGPRPRPVRPPAAPRSGPPPAEPVLAAPTSARESASASTAAPPREVVSVSDSPAGEAGQFVRFQATPASQARGPAATSGLDAERSWLRRRFHQEFDAATSAISRLLAEHPRLQAGGESVTDAVAVRLYLSAPGDGVDQALRSGAVGDPVLFARCVTAGMSRLPSYRGAVCLSTRLSGDELQEIGARRVLTERAFTHALTDPAVNLPGNVDVLLWSMTARRTRLLEPEGDHHVDSRVLFLPGTRFRVLEVAAPGQDHPGRLLLRELAADEPVGEPGPFDDLALASLRRCVDRWAATARRSRVGSASVPRLTCLPGLV</sequence>
<reference evidence="3" key="1">
    <citation type="submission" date="2016-06" db="EMBL/GenBank/DDBJ databases">
        <authorList>
            <person name="Varghese N."/>
            <person name="Submissions Spin"/>
        </authorList>
    </citation>
    <scope>NUCLEOTIDE SEQUENCE [LARGE SCALE GENOMIC DNA]</scope>
    <source>
        <strain evidence="3">DSM 44100</strain>
    </source>
</reference>
<feature type="compositionally biased region" description="Pro residues" evidence="1">
    <location>
        <begin position="598"/>
        <end position="616"/>
    </location>
</feature>
<organism evidence="2 3">
    <name type="scientific">Micromonospora matsumotoense</name>
    <dbReference type="NCBI Taxonomy" id="121616"/>
    <lineage>
        <taxon>Bacteria</taxon>
        <taxon>Bacillati</taxon>
        <taxon>Actinomycetota</taxon>
        <taxon>Actinomycetes</taxon>
        <taxon>Micromonosporales</taxon>
        <taxon>Micromonosporaceae</taxon>
        <taxon>Micromonospora</taxon>
    </lineage>
</organism>
<proteinExistence type="predicted"/>